<evidence type="ECO:0000313" key="2">
    <source>
        <dbReference type="Proteomes" id="UP000005801"/>
    </source>
</evidence>
<name>A6GDV6_9BACT</name>
<dbReference type="Pfam" id="PF14284">
    <property type="entry name" value="PcfJ"/>
    <property type="match status" value="1"/>
</dbReference>
<dbReference type="InterPro" id="IPR025586">
    <property type="entry name" value="PcfJ"/>
</dbReference>
<comment type="caution">
    <text evidence="1">The sequence shown here is derived from an EMBL/GenBank/DDBJ whole genome shotgun (WGS) entry which is preliminary data.</text>
</comment>
<organism evidence="1 2">
    <name type="scientific">Plesiocystis pacifica SIR-1</name>
    <dbReference type="NCBI Taxonomy" id="391625"/>
    <lineage>
        <taxon>Bacteria</taxon>
        <taxon>Pseudomonadati</taxon>
        <taxon>Myxococcota</taxon>
        <taxon>Polyangia</taxon>
        <taxon>Nannocystales</taxon>
        <taxon>Nannocystaceae</taxon>
        <taxon>Plesiocystis</taxon>
    </lineage>
</organism>
<sequence length="247" mass="28663">TPGEWPRLPKKLPGLLARVPAHLVPVEAVMYAEVLRLGGSGVEFAWLTSDYGYVLDPTLARPSARDFWEGAVRWLARHRAELGEDSAMAILAWARHVHTERHGRGERFDWTGRSPRAARREAERYAMERSHYRWRPRLRWSGQRWDWELSEGERTWAFVELVTSEQLARESAAMAHCVYGYDRACAEGHSAIFSLRCDGERCLTIEVRLPTKRVAQALGRCNRAARPWEQAVVRQWADRFLRETQRE</sequence>
<evidence type="ECO:0008006" key="3">
    <source>
        <dbReference type="Google" id="ProtNLM"/>
    </source>
</evidence>
<dbReference type="EMBL" id="ABCS01000076">
    <property type="protein sequence ID" value="EDM75995.1"/>
    <property type="molecule type" value="Genomic_DNA"/>
</dbReference>
<dbReference type="eggNOG" id="ENOG5032F5G">
    <property type="taxonomic scope" value="Bacteria"/>
</dbReference>
<proteinExistence type="predicted"/>
<keyword evidence="2" id="KW-1185">Reference proteome</keyword>
<dbReference type="Proteomes" id="UP000005801">
    <property type="component" value="Unassembled WGS sequence"/>
</dbReference>
<protein>
    <recommendedName>
        <fullName evidence="3">PcfJ-like protein</fullName>
    </recommendedName>
</protein>
<accession>A6GDV6</accession>
<feature type="non-terminal residue" evidence="1">
    <location>
        <position position="1"/>
    </location>
</feature>
<gene>
    <name evidence="1" type="ORF">PPSIR1_20019</name>
</gene>
<evidence type="ECO:0000313" key="1">
    <source>
        <dbReference type="EMBL" id="EDM75995.1"/>
    </source>
</evidence>
<dbReference type="AlphaFoldDB" id="A6GDV6"/>
<reference evidence="1 2" key="1">
    <citation type="submission" date="2007-06" db="EMBL/GenBank/DDBJ databases">
        <authorList>
            <person name="Shimkets L."/>
            <person name="Ferriera S."/>
            <person name="Johnson J."/>
            <person name="Kravitz S."/>
            <person name="Beeson K."/>
            <person name="Sutton G."/>
            <person name="Rogers Y.-H."/>
            <person name="Friedman R."/>
            <person name="Frazier M."/>
            <person name="Venter J.C."/>
        </authorList>
    </citation>
    <scope>NUCLEOTIDE SEQUENCE [LARGE SCALE GENOMIC DNA]</scope>
    <source>
        <strain evidence="1 2">SIR-1</strain>
    </source>
</reference>
<dbReference type="RefSeq" id="WP_006974896.1">
    <property type="nucleotide sequence ID" value="NZ_ABCS01000076.1"/>
</dbReference>